<evidence type="ECO:0000313" key="2">
    <source>
        <dbReference type="EMBL" id="SDT55911.1"/>
    </source>
</evidence>
<evidence type="ECO:0000313" key="3">
    <source>
        <dbReference type="Proteomes" id="UP000198751"/>
    </source>
</evidence>
<dbReference type="OrthoDB" id="4941933at2"/>
<dbReference type="AlphaFoldDB" id="A0A1H2BCE8"/>
<sequence length="167" mass="16840">MPSSLPFLARARVRSPAHPPERSGGPKLKALAAAAAALAALALAGCSSVVSVENADVPQWRTTALPTAPDSVLDDAGKILNRDRIVQEAADVPAGNYTLTATCDGGGKAFFAVSLNGAAITEAGAACNGSKETSKVALPEAGRLEISTSSVDAPLIYAYQLAPAAAR</sequence>
<proteinExistence type="predicted"/>
<gene>
    <name evidence="2" type="ORF">SAMN04489743_3589</name>
</gene>
<protein>
    <submittedName>
        <fullName evidence="2">Uncharacterized protein</fullName>
    </submittedName>
</protein>
<dbReference type="RefSeq" id="WP_091722926.1">
    <property type="nucleotide sequence ID" value="NZ_LT629779.1"/>
</dbReference>
<reference evidence="3" key="1">
    <citation type="submission" date="2016-10" db="EMBL/GenBank/DDBJ databases">
        <authorList>
            <person name="Varghese N."/>
            <person name="Submissions S."/>
        </authorList>
    </citation>
    <scope>NUCLEOTIDE SEQUENCE [LARGE SCALE GENOMIC DNA]</scope>
    <source>
        <strain evidence="3">IMMIB L-1606</strain>
    </source>
</reference>
<evidence type="ECO:0000256" key="1">
    <source>
        <dbReference type="SAM" id="MobiDB-lite"/>
    </source>
</evidence>
<keyword evidence="3" id="KW-1185">Reference proteome</keyword>
<organism evidence="2 3">
    <name type="scientific">Pseudarthrobacter equi</name>
    <dbReference type="NCBI Taxonomy" id="728066"/>
    <lineage>
        <taxon>Bacteria</taxon>
        <taxon>Bacillati</taxon>
        <taxon>Actinomycetota</taxon>
        <taxon>Actinomycetes</taxon>
        <taxon>Micrococcales</taxon>
        <taxon>Micrococcaceae</taxon>
        <taxon>Pseudarthrobacter</taxon>
    </lineage>
</organism>
<name>A0A1H2BCE8_9MICC</name>
<dbReference type="EMBL" id="LT629779">
    <property type="protein sequence ID" value="SDT55911.1"/>
    <property type="molecule type" value="Genomic_DNA"/>
</dbReference>
<accession>A0A1H2BCE8</accession>
<feature type="region of interest" description="Disordered" evidence="1">
    <location>
        <begin position="1"/>
        <end position="25"/>
    </location>
</feature>
<dbReference type="Proteomes" id="UP000198751">
    <property type="component" value="Chromosome I"/>
</dbReference>